<name>A0ABQ5BPT9_9ASTR</name>
<reference evidence="1" key="2">
    <citation type="submission" date="2022-01" db="EMBL/GenBank/DDBJ databases">
        <authorList>
            <person name="Yamashiro T."/>
            <person name="Shiraishi A."/>
            <person name="Satake H."/>
            <person name="Nakayama K."/>
        </authorList>
    </citation>
    <scope>NUCLEOTIDE SEQUENCE</scope>
</reference>
<dbReference type="EMBL" id="BQNB010013500">
    <property type="protein sequence ID" value="GJT16736.1"/>
    <property type="molecule type" value="Genomic_DNA"/>
</dbReference>
<comment type="caution">
    <text evidence="1">The sequence shown here is derived from an EMBL/GenBank/DDBJ whole genome shotgun (WGS) entry which is preliminary data.</text>
</comment>
<dbReference type="Proteomes" id="UP001151760">
    <property type="component" value="Unassembled WGS sequence"/>
</dbReference>
<gene>
    <name evidence="1" type="ORF">Tco_0875442</name>
</gene>
<evidence type="ECO:0000313" key="2">
    <source>
        <dbReference type="Proteomes" id="UP001151760"/>
    </source>
</evidence>
<organism evidence="1 2">
    <name type="scientific">Tanacetum coccineum</name>
    <dbReference type="NCBI Taxonomy" id="301880"/>
    <lineage>
        <taxon>Eukaryota</taxon>
        <taxon>Viridiplantae</taxon>
        <taxon>Streptophyta</taxon>
        <taxon>Embryophyta</taxon>
        <taxon>Tracheophyta</taxon>
        <taxon>Spermatophyta</taxon>
        <taxon>Magnoliopsida</taxon>
        <taxon>eudicotyledons</taxon>
        <taxon>Gunneridae</taxon>
        <taxon>Pentapetalae</taxon>
        <taxon>asterids</taxon>
        <taxon>campanulids</taxon>
        <taxon>Asterales</taxon>
        <taxon>Asteraceae</taxon>
        <taxon>Asteroideae</taxon>
        <taxon>Anthemideae</taxon>
        <taxon>Anthemidinae</taxon>
        <taxon>Tanacetum</taxon>
    </lineage>
</organism>
<protein>
    <submittedName>
        <fullName evidence="1">Uncharacterized protein</fullName>
    </submittedName>
</protein>
<keyword evidence="2" id="KW-1185">Reference proteome</keyword>
<reference evidence="1" key="1">
    <citation type="journal article" date="2022" name="Int. J. Mol. Sci.">
        <title>Draft Genome of Tanacetum Coccineum: Genomic Comparison of Closely Related Tanacetum-Family Plants.</title>
        <authorList>
            <person name="Yamashiro T."/>
            <person name="Shiraishi A."/>
            <person name="Nakayama K."/>
            <person name="Satake H."/>
        </authorList>
    </citation>
    <scope>NUCLEOTIDE SEQUENCE</scope>
</reference>
<sequence length="89" mass="10151">MFDTLLPFSSKNDDKVFNHEILASNEEKSPHLLSRRGFKAFQLIFDFSESLMMIYGEDIPILDVSIAPDYKASRAHGFVLRSLELQSLA</sequence>
<evidence type="ECO:0000313" key="1">
    <source>
        <dbReference type="EMBL" id="GJT16736.1"/>
    </source>
</evidence>
<accession>A0ABQ5BPT9</accession>
<proteinExistence type="predicted"/>